<keyword evidence="3" id="KW-1185">Reference proteome</keyword>
<evidence type="ECO:0000256" key="1">
    <source>
        <dbReference type="SAM" id="SignalP"/>
    </source>
</evidence>
<sequence length="179" mass="20238">MKYNNKKMAMLLFLVTLPFFASFNAFSQTENAPQNTNSPLETLKPEIVDLSKELRLLEEKLLYPDVEQISIYLSFNTREQFVIDNLKIKLDGEVISSGKYESRQINALNKGGVQRVFLGNITPGDHTLVAFFTGVDGYNKPYKRAASLDFNKGSTAKAIELNVTYSTQSLQPIFEVVER</sequence>
<proteinExistence type="predicted"/>
<gene>
    <name evidence="2" type="ORF">FE810_09280</name>
</gene>
<evidence type="ECO:0000313" key="3">
    <source>
        <dbReference type="Proteomes" id="UP000307790"/>
    </source>
</evidence>
<name>A0A5R9IT60_9GAMM</name>
<dbReference type="AlphaFoldDB" id="A0A5R9IT60"/>
<comment type="caution">
    <text evidence="2">The sequence shown here is derived from an EMBL/GenBank/DDBJ whole genome shotgun (WGS) entry which is preliminary data.</text>
</comment>
<dbReference type="Proteomes" id="UP000307790">
    <property type="component" value="Unassembled WGS sequence"/>
</dbReference>
<keyword evidence="1" id="KW-0732">Signal</keyword>
<organism evidence="2 3">
    <name type="scientific">Thalassotalea litorea</name>
    <dbReference type="NCBI Taxonomy" id="2020715"/>
    <lineage>
        <taxon>Bacteria</taxon>
        <taxon>Pseudomonadati</taxon>
        <taxon>Pseudomonadota</taxon>
        <taxon>Gammaproteobacteria</taxon>
        <taxon>Alteromonadales</taxon>
        <taxon>Colwelliaceae</taxon>
        <taxon>Thalassotalea</taxon>
    </lineage>
</organism>
<feature type="signal peptide" evidence="1">
    <location>
        <begin position="1"/>
        <end position="27"/>
    </location>
</feature>
<dbReference type="EMBL" id="VCBC01000008">
    <property type="protein sequence ID" value="TLU65108.1"/>
    <property type="molecule type" value="Genomic_DNA"/>
</dbReference>
<dbReference type="OrthoDB" id="5395931at2"/>
<feature type="chain" id="PRO_5024327900" evidence="1">
    <location>
        <begin position="28"/>
        <end position="179"/>
    </location>
</feature>
<protein>
    <submittedName>
        <fullName evidence="2">AraC family transcriptional regulator</fullName>
    </submittedName>
</protein>
<reference evidence="2 3" key="1">
    <citation type="submission" date="2019-05" db="EMBL/GenBank/DDBJ databases">
        <title>Genome sequences of Thalassotalea litorea 1K03283.</title>
        <authorList>
            <person name="Zhang D."/>
        </authorList>
    </citation>
    <scope>NUCLEOTIDE SEQUENCE [LARGE SCALE GENOMIC DNA]</scope>
    <source>
        <strain evidence="2 3">MCCC 1K03283</strain>
    </source>
</reference>
<evidence type="ECO:0000313" key="2">
    <source>
        <dbReference type="EMBL" id="TLU65108.1"/>
    </source>
</evidence>
<accession>A0A5R9IT60</accession>
<dbReference type="RefSeq" id="WP_138319778.1">
    <property type="nucleotide sequence ID" value="NZ_VCBC01000008.1"/>
</dbReference>